<protein>
    <recommendedName>
        <fullName evidence="4">Glycosyltransferase 2-like domain-containing protein</fullName>
    </recommendedName>
</protein>
<dbReference type="InterPro" id="IPR029044">
    <property type="entry name" value="Nucleotide-diphossugar_trans"/>
</dbReference>
<gene>
    <name evidence="5" type="ORF">I593_00514</name>
</gene>
<dbReference type="Proteomes" id="UP000016201">
    <property type="component" value="Unassembled WGS sequence"/>
</dbReference>
<evidence type="ECO:0000256" key="2">
    <source>
        <dbReference type="ARBA" id="ARBA00022676"/>
    </source>
</evidence>
<dbReference type="Gene3D" id="3.90.550.10">
    <property type="entry name" value="Spore Coat Polysaccharide Biosynthesis Protein SpsA, Chain A"/>
    <property type="match status" value="1"/>
</dbReference>
<dbReference type="PANTHER" id="PTHR43685">
    <property type="entry name" value="GLYCOSYLTRANSFERASE"/>
    <property type="match status" value="1"/>
</dbReference>
<dbReference type="PANTHER" id="PTHR43685:SF5">
    <property type="entry name" value="GLYCOSYLTRANSFERASE EPSE-RELATED"/>
    <property type="match status" value="1"/>
</dbReference>
<dbReference type="eggNOG" id="COG1215">
    <property type="taxonomic scope" value="Bacteria"/>
</dbReference>
<dbReference type="SUPFAM" id="SSF53448">
    <property type="entry name" value="Nucleotide-diphospho-sugar transferases"/>
    <property type="match status" value="1"/>
</dbReference>
<evidence type="ECO:0000259" key="4">
    <source>
        <dbReference type="Pfam" id="PF00535"/>
    </source>
</evidence>
<keyword evidence="2" id="KW-0328">Glycosyltransferase</keyword>
<comment type="similarity">
    <text evidence="1">Belongs to the glycosyltransferase 2 family.</text>
</comment>
<sequence length="277" mass="31822">MFSALSSIYHKENPAHFDACMQSIWDKQTLKPTEIILVEDGPLTSDLDSIIAMWKAKLGDVLHIIKLPENVGTGKAKNIGLQACNYEVVCIVDTDDIYVSNRFEKQVNFLEQYQDVVIVGGQILEFAEDISNPSGKREVPLSNDDLINYAQRQSPFNNMTIAYRKSKILGVGGYQHHLWMEDYNLFLRIIAKGYQISNLPDVLVYARIDNGMHGRRKGFKYIKSEKQLLDLKKQLKIQSPFYATIYFIVRSTFRLMPANLLGKIYNTFLRKKVEKTE</sequence>
<keyword evidence="3" id="KW-0808">Transferase</keyword>
<dbReference type="AlphaFoldDB" id="R9B8J6"/>
<evidence type="ECO:0000313" key="6">
    <source>
        <dbReference type="Proteomes" id="UP000016201"/>
    </source>
</evidence>
<evidence type="ECO:0000256" key="1">
    <source>
        <dbReference type="ARBA" id="ARBA00006739"/>
    </source>
</evidence>
<keyword evidence="6" id="KW-1185">Reference proteome</keyword>
<reference evidence="5 6" key="1">
    <citation type="submission" date="2013-03" db="EMBL/GenBank/DDBJ databases">
        <title>The Genome Sequence of Acinetobacter tandoii CIP 107469.</title>
        <authorList>
            <consortium name="The Broad Institute Genome Sequencing Platform"/>
            <consortium name="The Broad Institute Genome Sequencing Center for Infectious Disease"/>
            <person name="Cerqueira G."/>
            <person name="Feldgarden M."/>
            <person name="Courvalin P."/>
            <person name="Perichon B."/>
            <person name="Grillot-Courvalin C."/>
            <person name="Clermont D."/>
            <person name="Rocha E."/>
            <person name="Yoon E.-J."/>
            <person name="Nemec A."/>
            <person name="Walker B."/>
            <person name="Young S.K."/>
            <person name="Zeng Q."/>
            <person name="Gargeya S."/>
            <person name="Fitzgerald M."/>
            <person name="Haas B."/>
            <person name="Abouelleil A."/>
            <person name="Alvarado L."/>
            <person name="Arachchi H.M."/>
            <person name="Berlin A.M."/>
            <person name="Chapman S.B."/>
            <person name="Dewar J."/>
            <person name="Goldberg J."/>
            <person name="Griggs A."/>
            <person name="Gujja S."/>
            <person name="Hansen M."/>
            <person name="Howarth C."/>
            <person name="Imamovic A."/>
            <person name="Larimer J."/>
            <person name="McCowan C."/>
            <person name="Murphy C."/>
            <person name="Neiman D."/>
            <person name="Pearson M."/>
            <person name="Priest M."/>
            <person name="Roberts A."/>
            <person name="Saif S."/>
            <person name="Shea T."/>
            <person name="Sisk P."/>
            <person name="Sykes S."/>
            <person name="Wortman J."/>
            <person name="Nusbaum C."/>
            <person name="Birren B."/>
        </authorList>
    </citation>
    <scope>NUCLEOTIDE SEQUENCE [LARGE SCALE GENOMIC DNA]</scope>
    <source>
        <strain evidence="5 6">CIP 107469</strain>
    </source>
</reference>
<dbReference type="PATRIC" id="fig|1120927.3.peg.485"/>
<dbReference type="Pfam" id="PF00535">
    <property type="entry name" value="Glycos_transf_2"/>
    <property type="match status" value="1"/>
</dbReference>
<evidence type="ECO:0000313" key="5">
    <source>
        <dbReference type="EMBL" id="EOR10864.1"/>
    </source>
</evidence>
<feature type="domain" description="Glycosyltransferase 2-like" evidence="4">
    <location>
        <begin position="19"/>
        <end position="162"/>
    </location>
</feature>
<dbReference type="OrthoDB" id="9801954at2"/>
<comment type="caution">
    <text evidence="5">The sequence shown here is derived from an EMBL/GenBank/DDBJ whole genome shotgun (WGS) entry which is preliminary data.</text>
</comment>
<dbReference type="RefSeq" id="WP_016165670.1">
    <property type="nucleotide sequence ID" value="NZ_JHZG01000019.1"/>
</dbReference>
<dbReference type="InterPro" id="IPR050834">
    <property type="entry name" value="Glycosyltransf_2"/>
</dbReference>
<dbReference type="GO" id="GO:0016757">
    <property type="term" value="F:glycosyltransferase activity"/>
    <property type="evidence" value="ECO:0007669"/>
    <property type="project" value="UniProtKB-KW"/>
</dbReference>
<organism evidence="5 6">
    <name type="scientific">Acinetobacter tandoii DSM 14970 = CIP 107469</name>
    <dbReference type="NCBI Taxonomy" id="1120927"/>
    <lineage>
        <taxon>Bacteria</taxon>
        <taxon>Pseudomonadati</taxon>
        <taxon>Pseudomonadota</taxon>
        <taxon>Gammaproteobacteria</taxon>
        <taxon>Moraxellales</taxon>
        <taxon>Moraxellaceae</taxon>
        <taxon>Acinetobacter</taxon>
    </lineage>
</organism>
<name>R9B8J6_9GAMM</name>
<dbReference type="InterPro" id="IPR001173">
    <property type="entry name" value="Glyco_trans_2-like"/>
</dbReference>
<proteinExistence type="inferred from homology"/>
<dbReference type="EMBL" id="AQFM01000022">
    <property type="protein sequence ID" value="EOR10864.1"/>
    <property type="molecule type" value="Genomic_DNA"/>
</dbReference>
<accession>R9B8J6</accession>
<evidence type="ECO:0000256" key="3">
    <source>
        <dbReference type="ARBA" id="ARBA00022679"/>
    </source>
</evidence>